<dbReference type="GO" id="GO:0005737">
    <property type="term" value="C:cytoplasm"/>
    <property type="evidence" value="ECO:0007669"/>
    <property type="project" value="TreeGrafter"/>
</dbReference>
<comment type="caution">
    <text evidence="7">The sequence shown here is derived from an EMBL/GenBank/DDBJ whole genome shotgun (WGS) entry which is preliminary data.</text>
</comment>
<dbReference type="InterPro" id="IPR000408">
    <property type="entry name" value="Reg_chr_condens"/>
</dbReference>
<dbReference type="EMBL" id="PGFD01000002">
    <property type="protein sequence ID" value="PJJ64660.1"/>
    <property type="molecule type" value="Genomic_DNA"/>
</dbReference>
<evidence type="ECO:0000313" key="7">
    <source>
        <dbReference type="EMBL" id="PJJ64660.1"/>
    </source>
</evidence>
<dbReference type="PANTHER" id="PTHR45982:SF1">
    <property type="entry name" value="REGULATOR OF CHROMOSOME CONDENSATION"/>
    <property type="match status" value="1"/>
</dbReference>
<dbReference type="Pfam" id="PF18962">
    <property type="entry name" value="Por_Secre_tail"/>
    <property type="match status" value="1"/>
</dbReference>
<sequence length="463" mass="50354">MKKVYYLLAMLGSFQFLHSQSNLCVTDISFKYYTLSIFTNDGKIYTWGQNPYGQVGNGTTQTQNTPWLRPTTPKFVNIYPSINHAAAVSDDGKIYTWGRNDRGALGDGTIINKLTPVQVGSNTDWVKAQAGNAHTIALKNNGTLWGWGNNSACELTSAEAAPYPNNFYTQPVQLSPDNDWIDIASGGARTFAIKSNGTLWGKGRNDKFSVGAPLLADGTCVVNLTQIGTTADWKKVSSSVNDFTLAIKTNNTLWGWGDNIDGAVGNGTSQLVQTPVQIGNDTWKDVAAGTSYTIGIKSNGTLWGWGRGCWDTSGAIVVPPNSLSPVQVGTESNWVKVAAGGCANYALRADNTVWAWGGVFNNGVYTTYTTPTLIFQCESLSTSENDKELSNLVLYPNPTVDKISWAQNIPIEKVTIYDMSARKVLSENVSGSSVNVSHLTKGTYMIKLEKKDKTFYNSKFVKK</sequence>
<dbReference type="RefSeq" id="WP_100377646.1">
    <property type="nucleotide sequence ID" value="NZ_PGFD01000002.1"/>
</dbReference>
<evidence type="ECO:0000313" key="8">
    <source>
        <dbReference type="Proteomes" id="UP000228740"/>
    </source>
</evidence>
<dbReference type="PRINTS" id="PR00633">
    <property type="entry name" value="RCCNDNSATION"/>
</dbReference>
<dbReference type="Pfam" id="PF25390">
    <property type="entry name" value="WD40_RLD"/>
    <property type="match status" value="1"/>
</dbReference>
<evidence type="ECO:0000256" key="4">
    <source>
        <dbReference type="SAM" id="SignalP"/>
    </source>
</evidence>
<protein>
    <submittedName>
        <fullName evidence="7">Putative secreted protein (Por secretion system target)</fullName>
    </submittedName>
</protein>
<dbReference type="SUPFAM" id="SSF50985">
    <property type="entry name" value="RCC1/BLIP-II"/>
    <property type="match status" value="1"/>
</dbReference>
<evidence type="ECO:0000259" key="5">
    <source>
        <dbReference type="Pfam" id="PF18962"/>
    </source>
</evidence>
<feature type="chain" id="PRO_5014676794" evidence="4">
    <location>
        <begin position="20"/>
        <end position="463"/>
    </location>
</feature>
<evidence type="ECO:0000259" key="6">
    <source>
        <dbReference type="Pfam" id="PF25390"/>
    </source>
</evidence>
<feature type="domain" description="RCC1-like" evidence="6">
    <location>
        <begin position="32"/>
        <end position="308"/>
    </location>
</feature>
<keyword evidence="2 4" id="KW-0732">Signal</keyword>
<dbReference type="Gene3D" id="2.130.10.30">
    <property type="entry name" value="Regulator of chromosome condensation 1/beta-lactamase-inhibitor protein II"/>
    <property type="match status" value="3"/>
</dbReference>
<dbReference type="Proteomes" id="UP000228740">
    <property type="component" value="Unassembled WGS sequence"/>
</dbReference>
<dbReference type="OrthoDB" id="1081439at2"/>
<gene>
    <name evidence="7" type="ORF">CLV73_3025</name>
</gene>
<evidence type="ECO:0000256" key="2">
    <source>
        <dbReference type="ARBA" id="ARBA00022729"/>
    </source>
</evidence>
<keyword evidence="8" id="KW-1185">Reference proteome</keyword>
<accession>A0A2M9C2R3</accession>
<name>A0A2M9C2R3_9FLAO</name>
<reference evidence="7 8" key="1">
    <citation type="submission" date="2017-11" db="EMBL/GenBank/DDBJ databases">
        <title>Genomic Encyclopedia of Archaeal and Bacterial Type Strains, Phase II (KMG-II): From Individual Species to Whole Genera.</title>
        <authorList>
            <person name="Goeker M."/>
        </authorList>
    </citation>
    <scope>NUCLEOTIDE SEQUENCE [LARGE SCALE GENOMIC DNA]</scope>
    <source>
        <strain evidence="7 8">DSM 27617</strain>
    </source>
</reference>
<dbReference type="InterPro" id="IPR051553">
    <property type="entry name" value="Ran_GTPase-activating"/>
</dbReference>
<dbReference type="GO" id="GO:0005085">
    <property type="term" value="F:guanyl-nucleotide exchange factor activity"/>
    <property type="evidence" value="ECO:0007669"/>
    <property type="project" value="TreeGrafter"/>
</dbReference>
<dbReference type="PANTHER" id="PTHR45982">
    <property type="entry name" value="REGULATOR OF CHROMOSOME CONDENSATION"/>
    <property type="match status" value="1"/>
</dbReference>
<evidence type="ECO:0000256" key="3">
    <source>
        <dbReference type="ARBA" id="ARBA00022737"/>
    </source>
</evidence>
<feature type="domain" description="Secretion system C-terminal sorting" evidence="5">
    <location>
        <begin position="394"/>
        <end position="461"/>
    </location>
</feature>
<organism evidence="7 8">
    <name type="scientific">Chryseobacterium geocarposphaerae</name>
    <dbReference type="NCBI Taxonomy" id="1416776"/>
    <lineage>
        <taxon>Bacteria</taxon>
        <taxon>Pseudomonadati</taxon>
        <taxon>Bacteroidota</taxon>
        <taxon>Flavobacteriia</taxon>
        <taxon>Flavobacteriales</taxon>
        <taxon>Weeksellaceae</taxon>
        <taxon>Chryseobacterium group</taxon>
        <taxon>Chryseobacterium</taxon>
    </lineage>
</organism>
<evidence type="ECO:0000256" key="1">
    <source>
        <dbReference type="ARBA" id="ARBA00022658"/>
    </source>
</evidence>
<feature type="signal peptide" evidence="4">
    <location>
        <begin position="1"/>
        <end position="19"/>
    </location>
</feature>
<dbReference type="AlphaFoldDB" id="A0A2M9C2R3"/>
<keyword evidence="1" id="KW-0344">Guanine-nucleotide releasing factor</keyword>
<dbReference type="InterPro" id="IPR026444">
    <property type="entry name" value="Secre_tail"/>
</dbReference>
<dbReference type="NCBIfam" id="TIGR04183">
    <property type="entry name" value="Por_Secre_tail"/>
    <property type="match status" value="1"/>
</dbReference>
<dbReference type="PROSITE" id="PS50012">
    <property type="entry name" value="RCC1_3"/>
    <property type="match status" value="4"/>
</dbReference>
<dbReference type="InterPro" id="IPR058923">
    <property type="entry name" value="RCC1-like_dom"/>
</dbReference>
<proteinExistence type="predicted"/>
<dbReference type="InterPro" id="IPR009091">
    <property type="entry name" value="RCC1/BLIP-II"/>
</dbReference>
<keyword evidence="3" id="KW-0677">Repeat</keyword>